<evidence type="ECO:0000313" key="4">
    <source>
        <dbReference type="EMBL" id="PSW18853.1"/>
    </source>
</evidence>
<dbReference type="Proteomes" id="UP000240481">
    <property type="component" value="Unassembled WGS sequence"/>
</dbReference>
<dbReference type="EMBL" id="PYLZ01000024">
    <property type="protein sequence ID" value="PSW18853.1"/>
    <property type="molecule type" value="Genomic_DNA"/>
</dbReference>
<evidence type="ECO:0000256" key="1">
    <source>
        <dbReference type="ARBA" id="ARBA00004275"/>
    </source>
</evidence>
<reference evidence="4 5" key="1">
    <citation type="submission" date="2018-01" db="EMBL/GenBank/DDBJ databases">
        <title>Whole genome sequencing of Histamine producing bacteria.</title>
        <authorList>
            <person name="Butler K."/>
        </authorList>
    </citation>
    <scope>NUCLEOTIDE SEQUENCE [LARGE SCALE GENOMIC DNA]</scope>
    <source>
        <strain evidence="4 5">DSM 24669</strain>
    </source>
</reference>
<dbReference type="AlphaFoldDB" id="A0A0J8V6U3"/>
<dbReference type="OrthoDB" id="9797151at2"/>
<sequence>MTTLTLSDIAARHLLTSIKDDVLTITMNRPNKLNGWTMDMMESLKEAFSLANTDENVKAIILTGVGKYYSAGVNLAGTLKVMPPKALHELIVKNNQRLFEVFLNCEKPLLVAINGPAIGASVTSATLANCIVAADNATFSTPFSALGITPEGCSSYHFPRLLGEENCQRMLGKEGWKPTAEEALTVGLVQKVVPQALLMEEANRIAQDWITNKEERQFLANSSLKALQAANTSESVQLADAFMSAAFLKAQARFFFTKKKYAPSITFCMLWALRPLWARFL</sequence>
<gene>
    <name evidence="4" type="ORF">C9I94_24305</name>
</gene>
<dbReference type="STRING" id="680026.AB733_23740"/>
<dbReference type="CDD" id="cd06558">
    <property type="entry name" value="crotonase-like"/>
    <property type="match status" value="1"/>
</dbReference>
<proteinExistence type="predicted"/>
<dbReference type="PANTHER" id="PTHR43684">
    <property type="match status" value="1"/>
</dbReference>
<dbReference type="Pfam" id="PF00378">
    <property type="entry name" value="ECH_1"/>
    <property type="match status" value="1"/>
</dbReference>
<dbReference type="GO" id="GO:0004165">
    <property type="term" value="F:delta(3)-delta(2)-enoyl-CoA isomerase activity"/>
    <property type="evidence" value="ECO:0007669"/>
    <property type="project" value="UniProtKB-ARBA"/>
</dbReference>
<dbReference type="InterPro" id="IPR051053">
    <property type="entry name" value="ECH/Chromodomain_protein"/>
</dbReference>
<evidence type="ECO:0000256" key="3">
    <source>
        <dbReference type="ARBA" id="ARBA00023235"/>
    </source>
</evidence>
<evidence type="ECO:0000313" key="5">
    <source>
        <dbReference type="Proteomes" id="UP000240481"/>
    </source>
</evidence>
<protein>
    <submittedName>
        <fullName evidence="4">Enoyl-CoA hydratase/isomerase family protein</fullName>
    </submittedName>
</protein>
<dbReference type="RefSeq" id="WP_048901024.1">
    <property type="nucleotide sequence ID" value="NZ_AP024853.1"/>
</dbReference>
<comment type="subcellular location">
    <subcellularLocation>
        <location evidence="1">Peroxisome</location>
    </subcellularLocation>
</comment>
<accession>A0A0J8V6U3</accession>
<evidence type="ECO:0000256" key="2">
    <source>
        <dbReference type="ARBA" id="ARBA00023140"/>
    </source>
</evidence>
<keyword evidence="2" id="KW-0576">Peroxisome</keyword>
<dbReference type="InterPro" id="IPR029045">
    <property type="entry name" value="ClpP/crotonase-like_dom_sf"/>
</dbReference>
<keyword evidence="3 4" id="KW-0413">Isomerase</keyword>
<keyword evidence="5" id="KW-1185">Reference proteome</keyword>
<dbReference type="SUPFAM" id="SSF52096">
    <property type="entry name" value="ClpP/crotonase"/>
    <property type="match status" value="1"/>
</dbReference>
<name>A0A0J8V6U3_9GAMM</name>
<dbReference type="PANTHER" id="PTHR43684:SF1">
    <property type="entry name" value="ENOYL-COA DELTA ISOMERASE 2"/>
    <property type="match status" value="1"/>
</dbReference>
<organism evidence="4 5">
    <name type="scientific">Photobacterium swingsii</name>
    <dbReference type="NCBI Taxonomy" id="680026"/>
    <lineage>
        <taxon>Bacteria</taxon>
        <taxon>Pseudomonadati</taxon>
        <taxon>Pseudomonadota</taxon>
        <taxon>Gammaproteobacteria</taxon>
        <taxon>Vibrionales</taxon>
        <taxon>Vibrionaceae</taxon>
        <taxon>Photobacterium</taxon>
    </lineage>
</organism>
<dbReference type="Gene3D" id="3.90.226.10">
    <property type="entry name" value="2-enoyl-CoA Hydratase, Chain A, domain 1"/>
    <property type="match status" value="1"/>
</dbReference>
<comment type="caution">
    <text evidence="4">The sequence shown here is derived from an EMBL/GenBank/DDBJ whole genome shotgun (WGS) entry which is preliminary data.</text>
</comment>
<dbReference type="InterPro" id="IPR001753">
    <property type="entry name" value="Enoyl-CoA_hydra/iso"/>
</dbReference>